<feature type="domain" description="Methyl-accepting transducer" evidence="7">
    <location>
        <begin position="75"/>
        <end position="311"/>
    </location>
</feature>
<dbReference type="Gene3D" id="1.10.287.950">
    <property type="entry name" value="Methyl-accepting chemotaxis protein"/>
    <property type="match status" value="1"/>
</dbReference>
<comment type="subcellular location">
    <subcellularLocation>
        <location evidence="1">Cell membrane</location>
    </subcellularLocation>
</comment>
<evidence type="ECO:0000256" key="5">
    <source>
        <dbReference type="ARBA" id="ARBA00029447"/>
    </source>
</evidence>
<evidence type="ECO:0000256" key="2">
    <source>
        <dbReference type="ARBA" id="ARBA00022475"/>
    </source>
</evidence>
<feature type="domain" description="HAMP" evidence="8">
    <location>
        <begin position="3"/>
        <end position="56"/>
    </location>
</feature>
<dbReference type="InterPro" id="IPR003660">
    <property type="entry name" value="HAMP_dom"/>
</dbReference>
<dbReference type="Gene3D" id="6.10.340.10">
    <property type="match status" value="1"/>
</dbReference>
<evidence type="ECO:0000256" key="1">
    <source>
        <dbReference type="ARBA" id="ARBA00004236"/>
    </source>
</evidence>
<comment type="caution">
    <text evidence="9">The sequence shown here is derived from an EMBL/GenBank/DDBJ whole genome shotgun (WGS) entry which is preliminary data.</text>
</comment>
<keyword evidence="10" id="KW-1185">Reference proteome</keyword>
<evidence type="ECO:0000313" key="10">
    <source>
        <dbReference type="Proteomes" id="UP001275315"/>
    </source>
</evidence>
<dbReference type="Pfam" id="PF00672">
    <property type="entry name" value="HAMP"/>
    <property type="match status" value="1"/>
</dbReference>
<evidence type="ECO:0000313" key="9">
    <source>
        <dbReference type="EMBL" id="MDY0408881.1"/>
    </source>
</evidence>
<dbReference type="SMART" id="SM00283">
    <property type="entry name" value="MA"/>
    <property type="match status" value="1"/>
</dbReference>
<evidence type="ECO:0000256" key="6">
    <source>
        <dbReference type="PROSITE-ProRule" id="PRU00284"/>
    </source>
</evidence>
<dbReference type="CDD" id="cd06225">
    <property type="entry name" value="HAMP"/>
    <property type="match status" value="1"/>
</dbReference>
<evidence type="ECO:0000259" key="8">
    <source>
        <dbReference type="PROSITE" id="PS50885"/>
    </source>
</evidence>
<keyword evidence="2" id="KW-1003">Cell membrane</keyword>
<name>A0ABU5CSM8_9BACI</name>
<evidence type="ECO:0000259" key="7">
    <source>
        <dbReference type="PROSITE" id="PS50111"/>
    </source>
</evidence>
<evidence type="ECO:0000256" key="4">
    <source>
        <dbReference type="ARBA" id="ARBA00023224"/>
    </source>
</evidence>
<dbReference type="EMBL" id="JAWDIQ010000001">
    <property type="protein sequence ID" value="MDY0408881.1"/>
    <property type="molecule type" value="Genomic_DNA"/>
</dbReference>
<dbReference type="PANTHER" id="PTHR32089:SF112">
    <property type="entry name" value="LYSOZYME-LIKE PROTEIN-RELATED"/>
    <property type="match status" value="1"/>
</dbReference>
<evidence type="ECO:0000256" key="3">
    <source>
        <dbReference type="ARBA" id="ARBA00023136"/>
    </source>
</evidence>
<dbReference type="CDD" id="cd11386">
    <property type="entry name" value="MCP_signal"/>
    <property type="match status" value="1"/>
</dbReference>
<sequence>MIRRKTKPITLLIDYAKNIADGHLNMKDISIKNKDELGQLAETLNHMAQQLRDIIQQVKINAEHVAKSSEGLTKNAQQTNGATQQIAATMQQLETGISKQTSNIESTNQIAISMASGAHTIADNAGHVSIASVDASKQALEGTKIIENTVEKMNTIMKDMNGLENVIAGLDDRSNEIDHIISIITEIADQTNLLALNAAIEAARAGEDGRGFAVVADEVRRLAEQSGTSAQQISSIISTIKEETTKAVQLMDITKNGVEKGISAVHVAGDSFEQINRSVNDVSKQIQDVSSAVQEMAAGTEQLEGAMQHITDAAEAVSEGTKEIASSTEQKLQSVEGITSSINKLTEMTHESKEVIGKFKL</sequence>
<dbReference type="RefSeq" id="WP_320379583.1">
    <property type="nucleotide sequence ID" value="NZ_JAWDIQ010000001.1"/>
</dbReference>
<dbReference type="SUPFAM" id="SSF58104">
    <property type="entry name" value="Methyl-accepting chemotaxis protein (MCP) signaling domain"/>
    <property type="match status" value="1"/>
</dbReference>
<dbReference type="Pfam" id="PF00015">
    <property type="entry name" value="MCPsignal"/>
    <property type="match status" value="1"/>
</dbReference>
<organism evidence="9 10">
    <name type="scientific">Paracerasibacillus soli</name>
    <dbReference type="NCBI Taxonomy" id="480284"/>
    <lineage>
        <taxon>Bacteria</taxon>
        <taxon>Bacillati</taxon>
        <taxon>Bacillota</taxon>
        <taxon>Bacilli</taxon>
        <taxon>Bacillales</taxon>
        <taxon>Bacillaceae</taxon>
        <taxon>Paracerasibacillus</taxon>
    </lineage>
</organism>
<reference evidence="9 10" key="1">
    <citation type="submission" date="2023-10" db="EMBL/GenBank/DDBJ databases">
        <title>Virgibacillus soli CC-YMP-6 genome.</title>
        <authorList>
            <person name="Miliotis G."/>
            <person name="Sengupta P."/>
            <person name="Hameed A."/>
            <person name="Chuvochina M."/>
            <person name="Mcdonagh F."/>
            <person name="Simpson A.C."/>
            <person name="Singh N.K."/>
            <person name="Rekha P.D."/>
            <person name="Raman K."/>
            <person name="Hugenholtz P."/>
            <person name="Venkateswaran K."/>
        </authorList>
    </citation>
    <scope>NUCLEOTIDE SEQUENCE [LARGE SCALE GENOMIC DNA]</scope>
    <source>
        <strain evidence="9 10">CC-YMP-6</strain>
    </source>
</reference>
<dbReference type="SMART" id="SM00304">
    <property type="entry name" value="HAMP"/>
    <property type="match status" value="1"/>
</dbReference>
<keyword evidence="4 6" id="KW-0807">Transducer</keyword>
<keyword evidence="3" id="KW-0472">Membrane</keyword>
<protein>
    <submittedName>
        <fullName evidence="9">HAMP domain-containing methyl-accepting chemotaxis protein</fullName>
    </submittedName>
</protein>
<dbReference type="PANTHER" id="PTHR32089">
    <property type="entry name" value="METHYL-ACCEPTING CHEMOTAXIS PROTEIN MCPB"/>
    <property type="match status" value="1"/>
</dbReference>
<comment type="similarity">
    <text evidence="5">Belongs to the methyl-accepting chemotaxis (MCP) protein family.</text>
</comment>
<dbReference type="PROSITE" id="PS50885">
    <property type="entry name" value="HAMP"/>
    <property type="match status" value="1"/>
</dbReference>
<accession>A0ABU5CSM8</accession>
<dbReference type="InterPro" id="IPR004089">
    <property type="entry name" value="MCPsignal_dom"/>
</dbReference>
<dbReference type="PROSITE" id="PS50111">
    <property type="entry name" value="CHEMOTAXIS_TRANSDUC_2"/>
    <property type="match status" value="1"/>
</dbReference>
<gene>
    <name evidence="9" type="ORF">RWD45_10400</name>
</gene>
<proteinExistence type="inferred from homology"/>
<dbReference type="Proteomes" id="UP001275315">
    <property type="component" value="Unassembled WGS sequence"/>
</dbReference>